<accession>A0AAV9B2B3</accession>
<dbReference type="Pfam" id="PF02458">
    <property type="entry name" value="Transferase"/>
    <property type="match status" value="1"/>
</dbReference>
<gene>
    <name evidence="4" type="ORF">QJS04_geneDACA024628</name>
</gene>
<evidence type="ECO:0000256" key="1">
    <source>
        <dbReference type="ARBA" id="ARBA00009861"/>
    </source>
</evidence>
<comment type="caution">
    <text evidence="4">The sequence shown here is derived from an EMBL/GenBank/DDBJ whole genome shotgun (WGS) entry which is preliminary data.</text>
</comment>
<evidence type="ECO:0000256" key="2">
    <source>
        <dbReference type="ARBA" id="ARBA00022679"/>
    </source>
</evidence>
<keyword evidence="3 4" id="KW-0012">Acyltransferase</keyword>
<dbReference type="Proteomes" id="UP001179952">
    <property type="component" value="Unassembled WGS sequence"/>
</dbReference>
<dbReference type="GO" id="GO:0016746">
    <property type="term" value="F:acyltransferase activity"/>
    <property type="evidence" value="ECO:0007669"/>
    <property type="project" value="UniProtKB-KW"/>
</dbReference>
<comment type="similarity">
    <text evidence="1">Belongs to the plant acyltransferase family.</text>
</comment>
<protein>
    <submittedName>
        <fullName evidence="4">BAHD acyltransferase</fullName>
    </submittedName>
</protein>
<dbReference type="Gene3D" id="3.30.559.10">
    <property type="entry name" value="Chloramphenicol acetyltransferase-like domain"/>
    <property type="match status" value="2"/>
</dbReference>
<evidence type="ECO:0000313" key="5">
    <source>
        <dbReference type="Proteomes" id="UP001179952"/>
    </source>
</evidence>
<keyword evidence="5" id="KW-1185">Reference proteome</keyword>
<evidence type="ECO:0000313" key="4">
    <source>
        <dbReference type="EMBL" id="KAK1270364.1"/>
    </source>
</evidence>
<proteinExistence type="inferred from homology"/>
<reference evidence="4" key="1">
    <citation type="journal article" date="2023" name="Nat. Commun.">
        <title>Diploid and tetraploid genomes of Acorus and the evolution of monocots.</title>
        <authorList>
            <person name="Ma L."/>
            <person name="Liu K.W."/>
            <person name="Li Z."/>
            <person name="Hsiao Y.Y."/>
            <person name="Qi Y."/>
            <person name="Fu T."/>
            <person name="Tang G.D."/>
            <person name="Zhang D."/>
            <person name="Sun W.H."/>
            <person name="Liu D.K."/>
            <person name="Li Y."/>
            <person name="Chen G.Z."/>
            <person name="Liu X.D."/>
            <person name="Liao X.Y."/>
            <person name="Jiang Y.T."/>
            <person name="Yu X."/>
            <person name="Hao Y."/>
            <person name="Huang J."/>
            <person name="Zhao X.W."/>
            <person name="Ke S."/>
            <person name="Chen Y.Y."/>
            <person name="Wu W.L."/>
            <person name="Hsu J.L."/>
            <person name="Lin Y.F."/>
            <person name="Huang M.D."/>
            <person name="Li C.Y."/>
            <person name="Huang L."/>
            <person name="Wang Z.W."/>
            <person name="Zhao X."/>
            <person name="Zhong W.Y."/>
            <person name="Peng D.H."/>
            <person name="Ahmad S."/>
            <person name="Lan S."/>
            <person name="Zhang J.S."/>
            <person name="Tsai W.C."/>
            <person name="Van de Peer Y."/>
            <person name="Liu Z.J."/>
        </authorList>
    </citation>
    <scope>NUCLEOTIDE SEQUENCE</scope>
    <source>
        <strain evidence="4">SCP</strain>
    </source>
</reference>
<dbReference type="PANTHER" id="PTHR31623">
    <property type="entry name" value="F21J9.9"/>
    <property type="match status" value="1"/>
</dbReference>
<reference evidence="4" key="2">
    <citation type="submission" date="2023-06" db="EMBL/GenBank/DDBJ databases">
        <authorList>
            <person name="Ma L."/>
            <person name="Liu K.-W."/>
            <person name="Li Z."/>
            <person name="Hsiao Y.-Y."/>
            <person name="Qi Y."/>
            <person name="Fu T."/>
            <person name="Tang G."/>
            <person name="Zhang D."/>
            <person name="Sun W.-H."/>
            <person name="Liu D.-K."/>
            <person name="Li Y."/>
            <person name="Chen G.-Z."/>
            <person name="Liu X.-D."/>
            <person name="Liao X.-Y."/>
            <person name="Jiang Y.-T."/>
            <person name="Yu X."/>
            <person name="Hao Y."/>
            <person name="Huang J."/>
            <person name="Zhao X.-W."/>
            <person name="Ke S."/>
            <person name="Chen Y.-Y."/>
            <person name="Wu W.-L."/>
            <person name="Hsu J.-L."/>
            <person name="Lin Y.-F."/>
            <person name="Huang M.-D."/>
            <person name="Li C.-Y."/>
            <person name="Huang L."/>
            <person name="Wang Z.-W."/>
            <person name="Zhao X."/>
            <person name="Zhong W.-Y."/>
            <person name="Peng D.-H."/>
            <person name="Ahmad S."/>
            <person name="Lan S."/>
            <person name="Zhang J.-S."/>
            <person name="Tsai W.-C."/>
            <person name="Van De Peer Y."/>
            <person name="Liu Z.-J."/>
        </authorList>
    </citation>
    <scope>NUCLEOTIDE SEQUENCE</scope>
    <source>
        <strain evidence="4">SCP</strain>
        <tissue evidence="4">Leaves</tissue>
    </source>
</reference>
<organism evidence="4 5">
    <name type="scientific">Acorus gramineus</name>
    <name type="common">Dwarf sweet flag</name>
    <dbReference type="NCBI Taxonomy" id="55184"/>
    <lineage>
        <taxon>Eukaryota</taxon>
        <taxon>Viridiplantae</taxon>
        <taxon>Streptophyta</taxon>
        <taxon>Embryophyta</taxon>
        <taxon>Tracheophyta</taxon>
        <taxon>Spermatophyta</taxon>
        <taxon>Magnoliopsida</taxon>
        <taxon>Liliopsida</taxon>
        <taxon>Acoraceae</taxon>
        <taxon>Acorus</taxon>
    </lineage>
</organism>
<dbReference type="InterPro" id="IPR023213">
    <property type="entry name" value="CAT-like_dom_sf"/>
</dbReference>
<name>A0AAV9B2B3_ACOGR</name>
<keyword evidence="2" id="KW-0808">Transferase</keyword>
<dbReference type="AlphaFoldDB" id="A0AAV9B2B3"/>
<dbReference type="PANTHER" id="PTHR31623:SF17">
    <property type="entry name" value="F21J9.9"/>
    <property type="match status" value="1"/>
</dbReference>
<dbReference type="EMBL" id="JAUJYN010000005">
    <property type="protein sequence ID" value="KAK1270364.1"/>
    <property type="molecule type" value="Genomic_DNA"/>
</dbReference>
<evidence type="ECO:0000256" key="3">
    <source>
        <dbReference type="ARBA" id="ARBA00023315"/>
    </source>
</evidence>
<sequence>MLSVQVLTRETIKPSTPTPPHLKFLDLSFLDQCLPNFSINVILFYSAGHSNGIREISHHLRSSLSDVLTRFYPLAGRVKKHHPSSDKIYVECNDEGVEFTTARVERDLHSFLADPPINELGLLFPGGGSSFSSYDEPLLSVQFNEFTPGGGWALGVSMSHKLADGTSYAEFLKAWADTARGRGVPALRPKFESAALFPQRDVAPEIEFMPVVQSIIAPARLLIRARQLEKLRGYARERARPTRVEAVIALLWRCAIRAAGGVARGRRLEAAVPVNLRPRLRPPLTEDCFGNIFAMVYASGDGWEGAEEHEQGFLEGRLREAISGLNGATHEDLGMTVAVAEGVERYLFTSWCRFPFYETDFGWGGPAWVAVPPCNLKNCFVLMNARGGDGFEVWAFLTEAEMEGFAKDPELLAFTSSPGSVFMH</sequence>